<evidence type="ECO:0000313" key="10">
    <source>
        <dbReference type="EMBL" id="MBO1831009.1"/>
    </source>
</evidence>
<dbReference type="SUPFAM" id="SSF140931">
    <property type="entry name" value="Fic-like"/>
    <property type="match status" value="1"/>
</dbReference>
<dbReference type="GeneID" id="93194691"/>
<dbReference type="GO" id="GO:0051302">
    <property type="term" value="P:regulation of cell division"/>
    <property type="evidence" value="ECO:0007669"/>
    <property type="project" value="TreeGrafter"/>
</dbReference>
<dbReference type="Proteomes" id="UP000611459">
    <property type="component" value="Unassembled WGS sequence"/>
</dbReference>
<dbReference type="RefSeq" id="WP_039362618.1">
    <property type="nucleotide sequence ID" value="NZ_AP018359.1"/>
</dbReference>
<evidence type="ECO:0000313" key="12">
    <source>
        <dbReference type="Proteomes" id="UP000611459"/>
    </source>
</evidence>
<evidence type="ECO:0000256" key="2">
    <source>
        <dbReference type="ARBA" id="ARBA00022695"/>
    </source>
</evidence>
<keyword evidence="13" id="KW-1185">Reference proteome</keyword>
<dbReference type="Proteomes" id="UP000664048">
    <property type="component" value="Unassembled WGS sequence"/>
</dbReference>
<keyword evidence="2" id="KW-0548">Nucleotidyltransferase</keyword>
<keyword evidence="1" id="KW-0808">Transferase</keyword>
<comment type="catalytic activity">
    <reaction evidence="7">
        <text>L-tyrosyl-[protein] + ATP = O-(5'-adenylyl)-L-tyrosyl-[protein] + diphosphate</text>
        <dbReference type="Rhea" id="RHEA:54288"/>
        <dbReference type="Rhea" id="RHEA-COMP:10136"/>
        <dbReference type="Rhea" id="RHEA-COMP:13846"/>
        <dbReference type="ChEBI" id="CHEBI:30616"/>
        <dbReference type="ChEBI" id="CHEBI:33019"/>
        <dbReference type="ChEBI" id="CHEBI:46858"/>
        <dbReference type="ChEBI" id="CHEBI:83624"/>
        <dbReference type="EC" id="2.7.7.108"/>
    </reaction>
</comment>
<evidence type="ECO:0000313" key="9">
    <source>
        <dbReference type="EMBL" id="MBK1931221.1"/>
    </source>
</evidence>
<evidence type="ECO:0000256" key="3">
    <source>
        <dbReference type="ARBA" id="ARBA00022741"/>
    </source>
</evidence>
<evidence type="ECO:0000256" key="6">
    <source>
        <dbReference type="ARBA" id="ARBA00047939"/>
    </source>
</evidence>
<feature type="domain" description="Fido" evidence="8">
    <location>
        <begin position="51"/>
        <end position="190"/>
    </location>
</feature>
<evidence type="ECO:0000256" key="5">
    <source>
        <dbReference type="ARBA" id="ARBA00034531"/>
    </source>
</evidence>
<dbReference type="EMBL" id="CP090642">
    <property type="protein sequence ID" value="WFN22243.1"/>
    <property type="molecule type" value="Genomic_DNA"/>
</dbReference>
<evidence type="ECO:0000313" key="14">
    <source>
        <dbReference type="Proteomes" id="UP001220209"/>
    </source>
</evidence>
<dbReference type="GO" id="GO:0005524">
    <property type="term" value="F:ATP binding"/>
    <property type="evidence" value="ECO:0007669"/>
    <property type="project" value="UniProtKB-KW"/>
</dbReference>
<proteinExistence type="predicted"/>
<keyword evidence="3" id="KW-0547">Nucleotide-binding</keyword>
<dbReference type="Gene3D" id="1.10.3290.10">
    <property type="entry name" value="Fido-like domain"/>
    <property type="match status" value="1"/>
</dbReference>
<dbReference type="PANTHER" id="PTHR39560:SF1">
    <property type="entry name" value="PROTEIN ADENYLYLTRANSFERASE FIC-RELATED"/>
    <property type="match status" value="1"/>
</dbReference>
<dbReference type="EMBL" id="JAGEMX010000005">
    <property type="protein sequence ID" value="MBO1831009.1"/>
    <property type="molecule type" value="Genomic_DNA"/>
</dbReference>
<dbReference type="AlphaFoldDB" id="A0A1E3FQW0"/>
<gene>
    <name evidence="10" type="ORF">J4M89_16680</name>
    <name evidence="9" type="ORF">JIN94_15140</name>
    <name evidence="11" type="ORF">LXE91_36735</name>
</gene>
<dbReference type="PANTHER" id="PTHR39560">
    <property type="entry name" value="PROTEIN ADENYLYLTRANSFERASE FIC-RELATED"/>
    <property type="match status" value="1"/>
</dbReference>
<evidence type="ECO:0000256" key="1">
    <source>
        <dbReference type="ARBA" id="ARBA00022679"/>
    </source>
</evidence>
<evidence type="ECO:0000313" key="13">
    <source>
        <dbReference type="Proteomes" id="UP000664048"/>
    </source>
</evidence>
<name>A0A1E3FQW0_9BURK</name>
<sequence length="241" mass="26702">MFDPFGDFATAGNLRNTAAEKDLTLVKVAEHALFRAQLPQALTFLARCPRIGYDDFLAVHRILFGGLYPWAGTDRVELIPDKAITKGDVYFCHPRDCRRAIEDGLARAQERGQMADRPGLIMGLFAYGHPFLDGNGRTMLLVHAELCRRAGMSVDWTRTRKDDYLRALTREIEDPNGGHLDAYLVPFIGAVIPREHWEASVAALPGLDGADIPDDTAAGYADPAVAEGYAAFERKRDYPLP</sequence>
<dbReference type="Pfam" id="PF02661">
    <property type="entry name" value="Fic"/>
    <property type="match status" value="1"/>
</dbReference>
<reference evidence="10 13" key="2">
    <citation type="submission" date="2021-03" db="EMBL/GenBank/DDBJ databases">
        <title>Clinical course, treatment and visual outcome of an outbreak of Burkholderia contaminans endophthalmitis following cataract surgery.</title>
        <authorList>
            <person name="Lind C."/>
            <person name="Olsen K."/>
            <person name="Angelsen N.K."/>
            <person name="Krefting E.A."/>
            <person name="Fossen K."/>
            <person name="Gravningen K."/>
            <person name="Depoorter E."/>
            <person name="Vandamme P."/>
            <person name="Bertelsen G."/>
        </authorList>
    </citation>
    <scope>NUCLEOTIDE SEQUENCE [LARGE SCALE GENOMIC DNA]</scope>
    <source>
        <strain evidence="10 13">51242556</strain>
    </source>
</reference>
<keyword evidence="4" id="KW-0067">ATP-binding</keyword>
<organism evidence="9 12">
    <name type="scientific">Burkholderia contaminans</name>
    <dbReference type="NCBI Taxonomy" id="488447"/>
    <lineage>
        <taxon>Bacteria</taxon>
        <taxon>Pseudomonadati</taxon>
        <taxon>Pseudomonadota</taxon>
        <taxon>Betaproteobacteria</taxon>
        <taxon>Burkholderiales</taxon>
        <taxon>Burkholderiaceae</taxon>
        <taxon>Burkholderia</taxon>
        <taxon>Burkholderia cepacia complex</taxon>
    </lineage>
</organism>
<evidence type="ECO:0000256" key="7">
    <source>
        <dbReference type="ARBA" id="ARBA00048696"/>
    </source>
</evidence>
<evidence type="ECO:0000313" key="11">
    <source>
        <dbReference type="EMBL" id="WFN22243.1"/>
    </source>
</evidence>
<dbReference type="InterPro" id="IPR036597">
    <property type="entry name" value="Fido-like_dom_sf"/>
</dbReference>
<accession>A0A1E3FQW0</accession>
<evidence type="ECO:0000259" key="8">
    <source>
        <dbReference type="PROSITE" id="PS51459"/>
    </source>
</evidence>
<protein>
    <recommendedName>
        <fullName evidence="5">protein adenylyltransferase</fullName>
        <ecNumber evidence="5">2.7.7.108</ecNumber>
    </recommendedName>
</protein>
<dbReference type="OrthoDB" id="9813719at2"/>
<reference evidence="11 14" key="3">
    <citation type="submission" date="2021-12" db="EMBL/GenBank/DDBJ databases">
        <title>Genomic and phenotypic characterization of three Burkholderia contaminans isolates recovered from different sources.</title>
        <authorList>
            <person name="Lopez De Volder A."/>
            <person name="Fan Y."/>
            <person name="Nunvar J."/>
            <person name="Herrera T."/>
            <person name="Timp W."/>
            <person name="Degrossi J."/>
        </authorList>
    </citation>
    <scope>NUCLEOTIDE SEQUENCE [LARGE SCALE GENOMIC DNA]</scope>
    <source>
        <strain evidence="11 14">LMG 23361</strain>
    </source>
</reference>
<dbReference type="EMBL" id="JAENIB010000005">
    <property type="protein sequence ID" value="MBK1931221.1"/>
    <property type="molecule type" value="Genomic_DNA"/>
</dbReference>
<evidence type="ECO:0000256" key="4">
    <source>
        <dbReference type="ARBA" id="ARBA00022840"/>
    </source>
</evidence>
<dbReference type="Proteomes" id="UP001220209">
    <property type="component" value="Chromosome 3"/>
</dbReference>
<dbReference type="GO" id="GO:0070733">
    <property type="term" value="F:AMPylase activity"/>
    <property type="evidence" value="ECO:0007669"/>
    <property type="project" value="UniProtKB-EC"/>
</dbReference>
<reference evidence="9" key="1">
    <citation type="submission" date="2021-01" db="EMBL/GenBank/DDBJ databases">
        <title>Outbreak of Burkholderia contaminns endophthalmitis traced to a clinical ventilation system.</title>
        <authorList>
            <person name="Lipuma J."/>
            <person name="Spilker T."/>
            <person name="Kratholm J."/>
        </authorList>
    </citation>
    <scope>NUCLEOTIDE SEQUENCE</scope>
    <source>
        <strain evidence="9">HI4954</strain>
    </source>
</reference>
<dbReference type="PROSITE" id="PS51459">
    <property type="entry name" value="FIDO"/>
    <property type="match status" value="1"/>
</dbReference>
<dbReference type="InterPro" id="IPR003812">
    <property type="entry name" value="Fido"/>
</dbReference>
<comment type="catalytic activity">
    <reaction evidence="6">
        <text>L-threonyl-[protein] + ATP = 3-O-(5'-adenylyl)-L-threonyl-[protein] + diphosphate</text>
        <dbReference type="Rhea" id="RHEA:54292"/>
        <dbReference type="Rhea" id="RHEA-COMP:11060"/>
        <dbReference type="Rhea" id="RHEA-COMP:13847"/>
        <dbReference type="ChEBI" id="CHEBI:30013"/>
        <dbReference type="ChEBI" id="CHEBI:30616"/>
        <dbReference type="ChEBI" id="CHEBI:33019"/>
        <dbReference type="ChEBI" id="CHEBI:138113"/>
        <dbReference type="EC" id="2.7.7.108"/>
    </reaction>
</comment>
<dbReference type="EC" id="2.7.7.108" evidence="5"/>